<proteinExistence type="evidence at transcript level"/>
<sequence>MFHANSTAIGSNHQSKASSQVASPRANVESMHSRLQIILGQLKADCMHVWCRYSGIVAYSHGAVNVRLRPVGYKYTSVNVFHCFSYLSRFDYSIILQILHHPFVFIDCTPRPVLLHSSEEENFVDPDQLSETYAEML</sequence>
<evidence type="ECO:0000313" key="2">
    <source>
        <dbReference type="EMBL" id="AFK42312.1"/>
    </source>
</evidence>
<feature type="region of interest" description="Disordered" evidence="1">
    <location>
        <begin position="1"/>
        <end position="23"/>
    </location>
</feature>
<organism evidence="2">
    <name type="scientific">Medicago truncatula</name>
    <name type="common">Barrel medic</name>
    <name type="synonym">Medicago tribuloides</name>
    <dbReference type="NCBI Taxonomy" id="3880"/>
    <lineage>
        <taxon>Eukaryota</taxon>
        <taxon>Viridiplantae</taxon>
        <taxon>Streptophyta</taxon>
        <taxon>Embryophyta</taxon>
        <taxon>Tracheophyta</taxon>
        <taxon>Spermatophyta</taxon>
        <taxon>Magnoliopsida</taxon>
        <taxon>eudicotyledons</taxon>
        <taxon>Gunneridae</taxon>
        <taxon>Pentapetalae</taxon>
        <taxon>rosids</taxon>
        <taxon>fabids</taxon>
        <taxon>Fabales</taxon>
        <taxon>Fabaceae</taxon>
        <taxon>Papilionoideae</taxon>
        <taxon>50 kb inversion clade</taxon>
        <taxon>NPAAA clade</taxon>
        <taxon>Hologalegina</taxon>
        <taxon>IRL clade</taxon>
        <taxon>Trifolieae</taxon>
        <taxon>Medicago</taxon>
    </lineage>
</organism>
<dbReference type="EMBL" id="BT142518">
    <property type="protein sequence ID" value="AFK42312.1"/>
    <property type="molecule type" value="mRNA"/>
</dbReference>
<protein>
    <submittedName>
        <fullName evidence="2">Uncharacterized protein</fullName>
    </submittedName>
</protein>
<name>I3SPX0_MEDTR</name>
<evidence type="ECO:0000256" key="1">
    <source>
        <dbReference type="SAM" id="MobiDB-lite"/>
    </source>
</evidence>
<reference evidence="2" key="1">
    <citation type="submission" date="2012-05" db="EMBL/GenBank/DDBJ databases">
        <authorList>
            <person name="Krishnakumar V."/>
            <person name="Cheung F."/>
            <person name="Xiao Y."/>
            <person name="Chan A."/>
            <person name="Moskal W.A."/>
            <person name="Town C.D."/>
        </authorList>
    </citation>
    <scope>NUCLEOTIDE SEQUENCE</scope>
</reference>
<accession>I3SPX0</accession>
<feature type="compositionally biased region" description="Polar residues" evidence="1">
    <location>
        <begin position="1"/>
        <end position="22"/>
    </location>
</feature>
<dbReference type="AlphaFoldDB" id="I3SPX0"/>